<protein>
    <submittedName>
        <fullName evidence="1">Uncharacterized protein</fullName>
    </submittedName>
</protein>
<keyword evidence="2" id="KW-1185">Reference proteome</keyword>
<reference evidence="2" key="1">
    <citation type="journal article" date="2023" name="G3 (Bethesda)">
        <title>Genome assembly and association tests identify interacting loci associated with vigor, precocity, and sex in interspecific pistachio rootstocks.</title>
        <authorList>
            <person name="Palmer W."/>
            <person name="Jacygrad E."/>
            <person name="Sagayaradj S."/>
            <person name="Cavanaugh K."/>
            <person name="Han R."/>
            <person name="Bertier L."/>
            <person name="Beede B."/>
            <person name="Kafkas S."/>
            <person name="Golino D."/>
            <person name="Preece J."/>
            <person name="Michelmore R."/>
        </authorList>
    </citation>
    <scope>NUCLEOTIDE SEQUENCE [LARGE SCALE GENOMIC DNA]</scope>
</reference>
<proteinExistence type="predicted"/>
<evidence type="ECO:0000313" key="1">
    <source>
        <dbReference type="EMBL" id="KAJ0081379.1"/>
    </source>
</evidence>
<sequence length="182" mass="19563">MSTSTCTVPPAHDEGICPTAPQPTSEIQPDDCENQFPMETIARKVNEEDFSSLTVFGGVQGTADALNTHLENGIPGELKIFISEACTAEGDRISKFPPHVVVGDIVLLNKADPVPADGLFIDGQRLELDDALNSKIYDQNPFCSNGEKVIDGEGRMLVTSVGLNTLSGEMIKHESPMSFKSL</sequence>
<accession>A0ACC1A1M2</accession>
<evidence type="ECO:0000313" key="2">
    <source>
        <dbReference type="Proteomes" id="UP001164250"/>
    </source>
</evidence>
<name>A0ACC1A1M2_9ROSI</name>
<gene>
    <name evidence="1" type="ORF">Patl1_09686</name>
</gene>
<comment type="caution">
    <text evidence="1">The sequence shown here is derived from an EMBL/GenBank/DDBJ whole genome shotgun (WGS) entry which is preliminary data.</text>
</comment>
<dbReference type="EMBL" id="CM047908">
    <property type="protein sequence ID" value="KAJ0081379.1"/>
    <property type="molecule type" value="Genomic_DNA"/>
</dbReference>
<organism evidence="1 2">
    <name type="scientific">Pistacia atlantica</name>
    <dbReference type="NCBI Taxonomy" id="434234"/>
    <lineage>
        <taxon>Eukaryota</taxon>
        <taxon>Viridiplantae</taxon>
        <taxon>Streptophyta</taxon>
        <taxon>Embryophyta</taxon>
        <taxon>Tracheophyta</taxon>
        <taxon>Spermatophyta</taxon>
        <taxon>Magnoliopsida</taxon>
        <taxon>eudicotyledons</taxon>
        <taxon>Gunneridae</taxon>
        <taxon>Pentapetalae</taxon>
        <taxon>rosids</taxon>
        <taxon>malvids</taxon>
        <taxon>Sapindales</taxon>
        <taxon>Anacardiaceae</taxon>
        <taxon>Pistacia</taxon>
    </lineage>
</organism>
<dbReference type="Proteomes" id="UP001164250">
    <property type="component" value="Chromosome 12"/>
</dbReference>